<reference evidence="2 3" key="1">
    <citation type="submission" date="2019-01" db="EMBL/GenBank/DDBJ databases">
        <title>Flavobacterium sp. nov.,isolated from freshwater.</title>
        <authorList>
            <person name="Zhang R."/>
            <person name="Du Z.-J."/>
        </authorList>
    </citation>
    <scope>NUCLEOTIDE SEQUENCE [LARGE SCALE GENOMIC DNA]</scope>
    <source>
        <strain evidence="2 3">1E403</strain>
    </source>
</reference>
<keyword evidence="1" id="KW-0812">Transmembrane</keyword>
<evidence type="ECO:0000256" key="1">
    <source>
        <dbReference type="SAM" id="Phobius"/>
    </source>
</evidence>
<proteinExistence type="predicted"/>
<keyword evidence="1" id="KW-0472">Membrane</keyword>
<feature type="transmembrane region" description="Helical" evidence="1">
    <location>
        <begin position="58"/>
        <end position="75"/>
    </location>
</feature>
<accession>A0A444HF42</accession>
<name>A0A444HF42_9FLAO</name>
<comment type="caution">
    <text evidence="2">The sequence shown here is derived from an EMBL/GenBank/DDBJ whole genome shotgun (WGS) entry which is preliminary data.</text>
</comment>
<feature type="transmembrane region" description="Helical" evidence="1">
    <location>
        <begin position="20"/>
        <end position="38"/>
    </location>
</feature>
<evidence type="ECO:0000313" key="3">
    <source>
        <dbReference type="Proteomes" id="UP000287527"/>
    </source>
</evidence>
<keyword evidence="3" id="KW-1185">Reference proteome</keyword>
<organism evidence="2 3">
    <name type="scientific">Flavobacterium cerinum</name>
    <dbReference type="NCBI Taxonomy" id="2502784"/>
    <lineage>
        <taxon>Bacteria</taxon>
        <taxon>Pseudomonadati</taxon>
        <taxon>Bacteroidota</taxon>
        <taxon>Flavobacteriia</taxon>
        <taxon>Flavobacteriales</taxon>
        <taxon>Flavobacteriaceae</taxon>
        <taxon>Flavobacterium</taxon>
    </lineage>
</organism>
<dbReference type="Proteomes" id="UP000287527">
    <property type="component" value="Unassembled WGS sequence"/>
</dbReference>
<dbReference type="Pfam" id="PF11297">
    <property type="entry name" value="DUF3098"/>
    <property type="match status" value="1"/>
</dbReference>
<dbReference type="AlphaFoldDB" id="A0A444HF42"/>
<protein>
    <submittedName>
        <fullName evidence="2">DUF3098 domain-containing protein</fullName>
    </submittedName>
</protein>
<sequence>MKSNNEIKTHFLFEKVNYKLLLIGLGIIALGFILMSGGGSDDPKVFSDAIFDFRRIRLAPTVVLIGFGFTIYAILKNPAAKAAETTTQGETFPEDAAIKNFKKNNK</sequence>
<dbReference type="OrthoDB" id="963379at2"/>
<dbReference type="EMBL" id="SBII01000001">
    <property type="protein sequence ID" value="RWX03514.1"/>
    <property type="molecule type" value="Genomic_DNA"/>
</dbReference>
<dbReference type="InterPro" id="IPR021448">
    <property type="entry name" value="DUF3098"/>
</dbReference>
<evidence type="ECO:0000313" key="2">
    <source>
        <dbReference type="EMBL" id="RWX03514.1"/>
    </source>
</evidence>
<keyword evidence="1" id="KW-1133">Transmembrane helix</keyword>
<gene>
    <name evidence="2" type="ORF">EPI11_00875</name>
</gene>